<protein>
    <submittedName>
        <fullName evidence="2">Uncharacterized protein</fullName>
    </submittedName>
</protein>
<comment type="caution">
    <text evidence="2">The sequence shown here is derived from an EMBL/GenBank/DDBJ whole genome shotgun (WGS) entry which is preliminary data.</text>
</comment>
<evidence type="ECO:0000256" key="1">
    <source>
        <dbReference type="SAM" id="MobiDB-lite"/>
    </source>
</evidence>
<evidence type="ECO:0000313" key="3">
    <source>
        <dbReference type="Proteomes" id="UP000237271"/>
    </source>
</evidence>
<reference evidence="2 3" key="1">
    <citation type="journal article" date="2017" name="Genome Biol. Evol.">
        <title>Phytophthora megakarya and P. palmivora, closely related causal agents of cacao black pod rot, underwent increases in genome sizes and gene numbers by different mechanisms.</title>
        <authorList>
            <person name="Ali S.S."/>
            <person name="Shao J."/>
            <person name="Lary D.J."/>
            <person name="Kronmiller B."/>
            <person name="Shen D."/>
            <person name="Strem M.D."/>
            <person name="Amoako-Attah I."/>
            <person name="Akrofi A.Y."/>
            <person name="Begoude B.A."/>
            <person name="Ten Hoopen G.M."/>
            <person name="Coulibaly K."/>
            <person name="Kebe B.I."/>
            <person name="Melnick R.L."/>
            <person name="Guiltinan M.J."/>
            <person name="Tyler B.M."/>
            <person name="Meinhardt L.W."/>
            <person name="Bailey B.A."/>
        </authorList>
    </citation>
    <scope>NUCLEOTIDE SEQUENCE [LARGE SCALE GENOMIC DNA]</scope>
    <source>
        <strain evidence="3">sbr112.9</strain>
    </source>
</reference>
<name>A0A2P4Y0M1_9STRA</name>
<dbReference type="AlphaFoldDB" id="A0A2P4Y0M1"/>
<feature type="compositionally biased region" description="Polar residues" evidence="1">
    <location>
        <begin position="24"/>
        <end position="41"/>
    </location>
</feature>
<gene>
    <name evidence="2" type="ORF">PHPALM_12099</name>
</gene>
<feature type="region of interest" description="Disordered" evidence="1">
    <location>
        <begin position="1"/>
        <end position="113"/>
    </location>
</feature>
<keyword evidence="3" id="KW-1185">Reference proteome</keyword>
<dbReference type="Proteomes" id="UP000237271">
    <property type="component" value="Unassembled WGS sequence"/>
</dbReference>
<evidence type="ECO:0000313" key="2">
    <source>
        <dbReference type="EMBL" id="POM71347.1"/>
    </source>
</evidence>
<feature type="compositionally biased region" description="Low complexity" evidence="1">
    <location>
        <begin position="1"/>
        <end position="19"/>
    </location>
</feature>
<accession>A0A2P4Y0M1</accession>
<organism evidence="2 3">
    <name type="scientific">Phytophthora palmivora</name>
    <dbReference type="NCBI Taxonomy" id="4796"/>
    <lineage>
        <taxon>Eukaryota</taxon>
        <taxon>Sar</taxon>
        <taxon>Stramenopiles</taxon>
        <taxon>Oomycota</taxon>
        <taxon>Peronosporomycetes</taxon>
        <taxon>Peronosporales</taxon>
        <taxon>Peronosporaceae</taxon>
        <taxon>Phytophthora</taxon>
    </lineage>
</organism>
<proteinExistence type="predicted"/>
<feature type="compositionally biased region" description="Basic and acidic residues" evidence="1">
    <location>
        <begin position="54"/>
        <end position="69"/>
    </location>
</feature>
<dbReference type="EMBL" id="NCKW01006524">
    <property type="protein sequence ID" value="POM71347.1"/>
    <property type="molecule type" value="Genomic_DNA"/>
</dbReference>
<sequence>MHLAASTSSLHRLSPSSSPDHYENPTSIRRSMSKSQGSLTDDTLVAYPGDEADGADHVHGNVDAKEALSRKNLTLAKRKRRAQVTNTANHTNEASARKRSTSQSLHISDQDLDEAYDEEPLEVANNFDEQQAELLAARLARKRVHRERTHTER</sequence>
<feature type="compositionally biased region" description="Polar residues" evidence="1">
    <location>
        <begin position="83"/>
        <end position="94"/>
    </location>
</feature>